<dbReference type="InterPro" id="IPR052158">
    <property type="entry name" value="INH-QAR"/>
</dbReference>
<reference evidence="5 6" key="1">
    <citation type="submission" date="2020-04" db="EMBL/GenBank/DDBJ databases">
        <title>Molecular characterization of pseudomonads from Agaricus bisporus reveal novel blotch 2 pathogens in Western Europe.</title>
        <authorList>
            <person name="Taparia T."/>
            <person name="Krijger M."/>
            <person name="Haynes E."/>
            <person name="Elpinstone J.G."/>
            <person name="Noble R."/>
            <person name="Van Der Wolf J."/>
        </authorList>
    </citation>
    <scope>NUCLEOTIDE SEQUENCE [LARGE SCALE GENOMIC DNA]</scope>
    <source>
        <strain evidence="5 6">IPO3737</strain>
    </source>
</reference>
<feature type="domain" description="HTH araC/xylS-type" evidence="4">
    <location>
        <begin position="207"/>
        <end position="305"/>
    </location>
</feature>
<dbReference type="Gene3D" id="1.10.10.60">
    <property type="entry name" value="Homeodomain-like"/>
    <property type="match status" value="1"/>
</dbReference>
<dbReference type="AlphaFoldDB" id="A0A7Y7YC98"/>
<dbReference type="EMBL" id="JACAQD010000013">
    <property type="protein sequence ID" value="NWC33284.1"/>
    <property type="molecule type" value="Genomic_DNA"/>
</dbReference>
<comment type="caution">
    <text evidence="5">The sequence shown here is derived from an EMBL/GenBank/DDBJ whole genome shotgun (WGS) entry which is preliminary data.</text>
</comment>
<dbReference type="GO" id="GO:0003700">
    <property type="term" value="F:DNA-binding transcription factor activity"/>
    <property type="evidence" value="ECO:0007669"/>
    <property type="project" value="InterPro"/>
</dbReference>
<dbReference type="InterPro" id="IPR018060">
    <property type="entry name" value="HTH_AraC"/>
</dbReference>
<dbReference type="InterPro" id="IPR002818">
    <property type="entry name" value="DJ-1/PfpI"/>
</dbReference>
<gene>
    <name evidence="5" type="ORF">HX876_12845</name>
</gene>
<dbReference type="SUPFAM" id="SSF46689">
    <property type="entry name" value="Homeodomain-like"/>
    <property type="match status" value="2"/>
</dbReference>
<dbReference type="RefSeq" id="WP_177055612.1">
    <property type="nucleotide sequence ID" value="NZ_JACAPS010000004.1"/>
</dbReference>
<dbReference type="PANTHER" id="PTHR43130">
    <property type="entry name" value="ARAC-FAMILY TRANSCRIPTIONAL REGULATOR"/>
    <property type="match status" value="1"/>
</dbReference>
<dbReference type="Pfam" id="PF12833">
    <property type="entry name" value="HTH_18"/>
    <property type="match status" value="1"/>
</dbReference>
<dbReference type="GO" id="GO:0043565">
    <property type="term" value="F:sequence-specific DNA binding"/>
    <property type="evidence" value="ECO:0007669"/>
    <property type="project" value="InterPro"/>
</dbReference>
<dbReference type="Gene3D" id="3.40.50.880">
    <property type="match status" value="1"/>
</dbReference>
<accession>A0A7Y7YC98</accession>
<keyword evidence="2" id="KW-0804">Transcription</keyword>
<evidence type="ECO:0000256" key="3">
    <source>
        <dbReference type="SAM" id="MobiDB-lite"/>
    </source>
</evidence>
<dbReference type="SMART" id="SM00342">
    <property type="entry name" value="HTH_ARAC"/>
    <property type="match status" value="1"/>
</dbReference>
<evidence type="ECO:0000259" key="4">
    <source>
        <dbReference type="PROSITE" id="PS01124"/>
    </source>
</evidence>
<dbReference type="PANTHER" id="PTHR43130:SF3">
    <property type="entry name" value="HTH-TYPE TRANSCRIPTIONAL REGULATOR RV1931C"/>
    <property type="match status" value="1"/>
</dbReference>
<keyword evidence="1" id="KW-0805">Transcription regulation</keyword>
<organism evidence="5 6">
    <name type="scientific">Pseudomonas gingeri</name>
    <dbReference type="NCBI Taxonomy" id="117681"/>
    <lineage>
        <taxon>Bacteria</taxon>
        <taxon>Pseudomonadati</taxon>
        <taxon>Pseudomonadota</taxon>
        <taxon>Gammaproteobacteria</taxon>
        <taxon>Pseudomonadales</taxon>
        <taxon>Pseudomonadaceae</taxon>
        <taxon>Pseudomonas</taxon>
    </lineage>
</organism>
<dbReference type="SUPFAM" id="SSF52317">
    <property type="entry name" value="Class I glutamine amidotransferase-like"/>
    <property type="match status" value="1"/>
</dbReference>
<evidence type="ECO:0000256" key="2">
    <source>
        <dbReference type="ARBA" id="ARBA00023163"/>
    </source>
</evidence>
<dbReference type="CDD" id="cd03137">
    <property type="entry name" value="GATase1_AraC_1"/>
    <property type="match status" value="1"/>
</dbReference>
<proteinExistence type="predicted"/>
<dbReference type="InterPro" id="IPR009057">
    <property type="entry name" value="Homeodomain-like_sf"/>
</dbReference>
<name>A0A7Y7YC98_9PSED</name>
<evidence type="ECO:0000313" key="5">
    <source>
        <dbReference type="EMBL" id="NWC33284.1"/>
    </source>
</evidence>
<dbReference type="Pfam" id="PF01965">
    <property type="entry name" value="DJ-1_PfpI"/>
    <property type="match status" value="1"/>
</dbReference>
<evidence type="ECO:0000256" key="1">
    <source>
        <dbReference type="ARBA" id="ARBA00023015"/>
    </source>
</evidence>
<feature type="compositionally biased region" description="Basic and acidic residues" evidence="3">
    <location>
        <begin position="309"/>
        <end position="320"/>
    </location>
</feature>
<dbReference type="Proteomes" id="UP000520592">
    <property type="component" value="Unassembled WGS sequence"/>
</dbReference>
<dbReference type="PROSITE" id="PS01124">
    <property type="entry name" value="HTH_ARAC_FAMILY_2"/>
    <property type="match status" value="1"/>
</dbReference>
<feature type="region of interest" description="Disordered" evidence="3">
    <location>
        <begin position="296"/>
        <end position="320"/>
    </location>
</feature>
<protein>
    <submittedName>
        <fullName evidence="5">GlxA family transcriptional regulator</fullName>
    </submittedName>
</protein>
<evidence type="ECO:0000313" key="6">
    <source>
        <dbReference type="Proteomes" id="UP000520592"/>
    </source>
</evidence>
<dbReference type="InterPro" id="IPR029062">
    <property type="entry name" value="Class_I_gatase-like"/>
</dbReference>
<sequence>MLRIGFIVFPGFGVMSFSALSVFETANGVLGKPHYDVRLLSEGGGAVRSSVGVVVQTEPFTADGYDTVIIGGGNQRPFTPALLAYLRQAAQTSRRLAATCSGTFFLAEAGLLDGCRATTHWFFAPQFRARYPRVKLDEERLFVVDGSLWTSAGMTAGIDQALTMVEKDLGADVARAVSKTFVLQSRRAGGQPQSSVLLEEPRGDRIQIALAYAQNHLNTELSLERLAQAAHLSTRQFSRAFREQTGTSPAKAIEKLRIDAALVLIQEGRHPIEAIARQTGFGDSERMRRAFVREFGEPPRAMRRNARSQADKPRQDATMA</sequence>